<dbReference type="GO" id="GO:0046872">
    <property type="term" value="F:metal ion binding"/>
    <property type="evidence" value="ECO:0007669"/>
    <property type="project" value="UniProtKB-KW"/>
</dbReference>
<dbReference type="Pfam" id="PF00173">
    <property type="entry name" value="Cyt-b5"/>
    <property type="match status" value="1"/>
</dbReference>
<dbReference type="Gene3D" id="3.10.120.10">
    <property type="entry name" value="Cytochrome b5-like heme/steroid binding domain"/>
    <property type="match status" value="1"/>
</dbReference>
<protein>
    <recommendedName>
        <fullName evidence="8">Cytochrome b5 domain-containing protein 1</fullName>
    </recommendedName>
</protein>
<keyword evidence="3" id="KW-0349">Heme</keyword>
<evidence type="ECO:0000256" key="8">
    <source>
        <dbReference type="ARBA" id="ARBA00040649"/>
    </source>
</evidence>
<dbReference type="InterPro" id="IPR001199">
    <property type="entry name" value="Cyt_B5-like_heme/steroid-bd"/>
</dbReference>
<dbReference type="OrthoDB" id="260091at2759"/>
<dbReference type="InterPro" id="IPR036400">
    <property type="entry name" value="Cyt_B5-like_heme/steroid_sf"/>
</dbReference>
<dbReference type="InterPro" id="IPR052320">
    <property type="entry name" value="Cytochrome_b5_domain"/>
</dbReference>
<evidence type="ECO:0000256" key="2">
    <source>
        <dbReference type="ARBA" id="ARBA00022490"/>
    </source>
</evidence>
<dbReference type="SMART" id="SM01117">
    <property type="entry name" value="Cyt-b5"/>
    <property type="match status" value="1"/>
</dbReference>
<dbReference type="PANTHER" id="PTHR21281">
    <property type="entry name" value="CYTOCHROME B5 DOMAIN-CONTAINING PROTEIN 1"/>
    <property type="match status" value="1"/>
</dbReference>
<evidence type="ECO:0000256" key="7">
    <source>
        <dbReference type="ARBA" id="ARBA00023273"/>
    </source>
</evidence>
<dbReference type="AlphaFoldDB" id="A0A8J8SZM1"/>
<evidence type="ECO:0000259" key="11">
    <source>
        <dbReference type="PROSITE" id="PS50255"/>
    </source>
</evidence>
<keyword evidence="2" id="KW-0963">Cytoplasm</keyword>
<evidence type="ECO:0000313" key="12">
    <source>
        <dbReference type="EMBL" id="TNV76490.1"/>
    </source>
</evidence>
<evidence type="ECO:0000256" key="4">
    <source>
        <dbReference type="ARBA" id="ARBA00022723"/>
    </source>
</evidence>
<gene>
    <name evidence="12" type="ORF">FGO68_gene2340</name>
</gene>
<keyword evidence="13" id="KW-1185">Reference proteome</keyword>
<feature type="region of interest" description="Disordered" evidence="10">
    <location>
        <begin position="1"/>
        <end position="22"/>
    </location>
</feature>
<accession>A0A8J8SZM1</accession>
<name>A0A8J8SZM1_HALGN</name>
<dbReference type="GO" id="GO:0005930">
    <property type="term" value="C:axoneme"/>
    <property type="evidence" value="ECO:0007669"/>
    <property type="project" value="UniProtKB-SubCell"/>
</dbReference>
<keyword evidence="5" id="KW-0408">Iron</keyword>
<comment type="subcellular location">
    <subcellularLocation>
        <location evidence="1">Cytoplasm</location>
        <location evidence="1">Cytoskeleton</location>
        <location evidence="1">Cilium axoneme</location>
    </subcellularLocation>
</comment>
<dbReference type="PANTHER" id="PTHR21281:SF0">
    <property type="entry name" value="CYTOCHROME B5 DOMAIN-CONTAINING PROTEIN 1"/>
    <property type="match status" value="1"/>
</dbReference>
<evidence type="ECO:0000256" key="9">
    <source>
        <dbReference type="ARBA" id="ARBA00046139"/>
    </source>
</evidence>
<dbReference type="Proteomes" id="UP000785679">
    <property type="component" value="Unassembled WGS sequence"/>
</dbReference>
<keyword evidence="7" id="KW-0966">Cell projection</keyword>
<organism evidence="12 13">
    <name type="scientific">Halteria grandinella</name>
    <dbReference type="NCBI Taxonomy" id="5974"/>
    <lineage>
        <taxon>Eukaryota</taxon>
        <taxon>Sar</taxon>
        <taxon>Alveolata</taxon>
        <taxon>Ciliophora</taxon>
        <taxon>Intramacronucleata</taxon>
        <taxon>Spirotrichea</taxon>
        <taxon>Stichotrichia</taxon>
        <taxon>Sporadotrichida</taxon>
        <taxon>Halteriidae</taxon>
        <taxon>Halteria</taxon>
    </lineage>
</organism>
<comment type="function">
    <text evidence="9">Radial spoke stalk protein that binds heme under oxidizing conditions. Required for the coordinated beating of multiple cilia maybe by functioning in a redox signaling pathway.</text>
</comment>
<dbReference type="EMBL" id="RRYP01013486">
    <property type="protein sequence ID" value="TNV76490.1"/>
    <property type="molecule type" value="Genomic_DNA"/>
</dbReference>
<proteinExistence type="predicted"/>
<evidence type="ECO:0000256" key="10">
    <source>
        <dbReference type="SAM" id="MobiDB-lite"/>
    </source>
</evidence>
<dbReference type="SUPFAM" id="SSF55856">
    <property type="entry name" value="Cytochrome b5-like heme/steroid binding domain"/>
    <property type="match status" value="1"/>
</dbReference>
<dbReference type="PROSITE" id="PS50255">
    <property type="entry name" value="CYTOCHROME_B5_2"/>
    <property type="match status" value="1"/>
</dbReference>
<evidence type="ECO:0000256" key="5">
    <source>
        <dbReference type="ARBA" id="ARBA00023004"/>
    </source>
</evidence>
<reference evidence="12" key="1">
    <citation type="submission" date="2019-06" db="EMBL/GenBank/DDBJ databases">
        <authorList>
            <person name="Zheng W."/>
        </authorList>
    </citation>
    <scope>NUCLEOTIDE SEQUENCE</scope>
    <source>
        <strain evidence="12">QDHG01</strain>
    </source>
</reference>
<keyword evidence="6" id="KW-0206">Cytoskeleton</keyword>
<feature type="compositionally biased region" description="Polar residues" evidence="10">
    <location>
        <begin position="8"/>
        <end position="17"/>
    </location>
</feature>
<feature type="domain" description="Cytochrome b5 heme-binding" evidence="11">
    <location>
        <begin position="30"/>
        <end position="147"/>
    </location>
</feature>
<evidence type="ECO:0000313" key="13">
    <source>
        <dbReference type="Proteomes" id="UP000785679"/>
    </source>
</evidence>
<evidence type="ECO:0000256" key="3">
    <source>
        <dbReference type="ARBA" id="ARBA00022617"/>
    </source>
</evidence>
<evidence type="ECO:0000256" key="1">
    <source>
        <dbReference type="ARBA" id="ARBA00004430"/>
    </source>
</evidence>
<keyword evidence="4" id="KW-0479">Metal-binding</keyword>
<comment type="caution">
    <text evidence="12">The sequence shown here is derived from an EMBL/GenBank/DDBJ whole genome shotgun (WGS) entry which is preliminary data.</text>
</comment>
<evidence type="ECO:0000256" key="6">
    <source>
        <dbReference type="ARBA" id="ARBA00023212"/>
    </source>
</evidence>
<sequence>MRARVPTPRSSQLSKPQSEAKHLPRPYKLRRFYLPSEVAVHSTKDDCWVSFFNQVFDLTRLLQDNYTSDLCDPIVLSAGKDITHWFDPQTREPKTFVDPAKNITTVYSPLGPYLHLTPPEPDSAFNQILFTIPWWKDAQKYCIGSLTIKPRKIRLINMLTKHEDVLEVASEETINEILDRYIEQNSHSSSYTWKRLGRELNMDKNLAQNDIPDETQELLELGIDVDDYIPAIHLYFDDDLTIA</sequence>